<keyword evidence="2" id="KW-0521">NADP</keyword>
<dbReference type="PANTHER" id="PTHR44169:SF6">
    <property type="entry name" value="NADPH-DEPENDENT 1-ACYLDIHYDROXYACETONE PHOSPHATE REDUCTASE"/>
    <property type="match status" value="1"/>
</dbReference>
<sequence>MLQRQRTVLVTGCTPGGIGYATAKEFQSRGFHVIATARKLSLLEEFRDQGMSAVALDVTDSASIAACREEVGKLVGDRLDILVNNAGRGLITPATDISLHDARAVYETNVFGVMAMVSSFINLLIPTQGLIINVASISAIIPYVFGSVYGSSKAALASYSRTLRQELRPFGVRVQVVMAGTVKSNIGSASKGELPNNSLYERVKHLYEARLGFSQKEGSNPMPTDVFARKLVHDALKPEVNLFWRNWFGRPDWFYYGGMSKMLYWTSCLGEWALDSGVYRKFGLGELEAMVKEGRKAEVMKLGSK</sequence>
<feature type="transmembrane region" description="Helical" evidence="5">
    <location>
        <begin position="104"/>
        <end position="125"/>
    </location>
</feature>
<protein>
    <submittedName>
        <fullName evidence="6">Acylglycerone-phosphate reductase-like protein</fullName>
    </submittedName>
</protein>
<evidence type="ECO:0000313" key="6">
    <source>
        <dbReference type="EMBL" id="ORY13600.1"/>
    </source>
</evidence>
<dbReference type="SUPFAM" id="SSF51735">
    <property type="entry name" value="NAD(P)-binding Rossmann-fold domains"/>
    <property type="match status" value="1"/>
</dbReference>
<keyword evidence="5" id="KW-1133">Transmembrane helix</keyword>
<dbReference type="PRINTS" id="PR00080">
    <property type="entry name" value="SDRFAMILY"/>
</dbReference>
<evidence type="ECO:0000256" key="2">
    <source>
        <dbReference type="ARBA" id="ARBA00022857"/>
    </source>
</evidence>
<dbReference type="GO" id="GO:0004806">
    <property type="term" value="F:triacylglycerol lipase activity"/>
    <property type="evidence" value="ECO:0007669"/>
    <property type="project" value="TreeGrafter"/>
</dbReference>
<dbReference type="InterPro" id="IPR036291">
    <property type="entry name" value="NAD(P)-bd_dom_sf"/>
</dbReference>
<evidence type="ECO:0000256" key="3">
    <source>
        <dbReference type="ARBA" id="ARBA00023002"/>
    </source>
</evidence>
<evidence type="ECO:0000256" key="5">
    <source>
        <dbReference type="SAM" id="Phobius"/>
    </source>
</evidence>
<feature type="transmembrane region" description="Helical" evidence="5">
    <location>
        <begin position="131"/>
        <end position="151"/>
    </location>
</feature>
<dbReference type="PANTHER" id="PTHR44169">
    <property type="entry name" value="NADPH-DEPENDENT 1-ACYLDIHYDROXYACETONE PHOSPHATE REDUCTASE"/>
    <property type="match status" value="1"/>
</dbReference>
<comment type="caution">
    <text evidence="6">The sequence shown here is derived from an EMBL/GenBank/DDBJ whole genome shotgun (WGS) entry which is preliminary data.</text>
</comment>
<keyword evidence="3" id="KW-0560">Oxidoreductase</keyword>
<evidence type="ECO:0000256" key="1">
    <source>
        <dbReference type="ARBA" id="ARBA00006484"/>
    </source>
</evidence>
<dbReference type="GO" id="GO:0000140">
    <property type="term" value="F:acylglycerone-phosphate reductase (NADP+) activity"/>
    <property type="evidence" value="ECO:0007669"/>
    <property type="project" value="TreeGrafter"/>
</dbReference>
<proteinExistence type="inferred from homology"/>
<accession>A0A1Y1ZTR8</accession>
<dbReference type="InterPro" id="IPR002347">
    <property type="entry name" value="SDR_fam"/>
</dbReference>
<dbReference type="InterPro" id="IPR020904">
    <property type="entry name" value="Sc_DH/Rdtase_CS"/>
</dbReference>
<reference evidence="6 7" key="1">
    <citation type="submission" date="2016-07" db="EMBL/GenBank/DDBJ databases">
        <title>Pervasive Adenine N6-methylation of Active Genes in Fungi.</title>
        <authorList>
            <consortium name="DOE Joint Genome Institute"/>
            <person name="Mondo S.J."/>
            <person name="Dannebaum R.O."/>
            <person name="Kuo R.C."/>
            <person name="Labutti K."/>
            <person name="Haridas S."/>
            <person name="Kuo A."/>
            <person name="Salamov A."/>
            <person name="Ahrendt S.R."/>
            <person name="Lipzen A."/>
            <person name="Sullivan W."/>
            <person name="Andreopoulos W.B."/>
            <person name="Clum A."/>
            <person name="Lindquist E."/>
            <person name="Daum C."/>
            <person name="Ramamoorthy G.K."/>
            <person name="Gryganskyi A."/>
            <person name="Culley D."/>
            <person name="Magnuson J.K."/>
            <person name="James T.Y."/>
            <person name="O'Malley M.A."/>
            <person name="Stajich J.E."/>
            <person name="Spatafora J.W."/>
            <person name="Visel A."/>
            <person name="Grigoriev I.V."/>
        </authorList>
    </citation>
    <scope>NUCLEOTIDE SEQUENCE [LARGE SCALE GENOMIC DNA]</scope>
    <source>
        <strain evidence="6 7">CBS 115471</strain>
    </source>
</reference>
<organism evidence="6 7">
    <name type="scientific">Clohesyomyces aquaticus</name>
    <dbReference type="NCBI Taxonomy" id="1231657"/>
    <lineage>
        <taxon>Eukaryota</taxon>
        <taxon>Fungi</taxon>
        <taxon>Dikarya</taxon>
        <taxon>Ascomycota</taxon>
        <taxon>Pezizomycotina</taxon>
        <taxon>Dothideomycetes</taxon>
        <taxon>Pleosporomycetidae</taxon>
        <taxon>Pleosporales</taxon>
        <taxon>Lindgomycetaceae</taxon>
        <taxon>Clohesyomyces</taxon>
    </lineage>
</organism>
<dbReference type="EMBL" id="MCFA01000040">
    <property type="protein sequence ID" value="ORY13600.1"/>
    <property type="molecule type" value="Genomic_DNA"/>
</dbReference>
<dbReference type="GO" id="GO:0005811">
    <property type="term" value="C:lipid droplet"/>
    <property type="evidence" value="ECO:0007669"/>
    <property type="project" value="TreeGrafter"/>
</dbReference>
<keyword evidence="7" id="KW-1185">Reference proteome</keyword>
<dbReference type="GO" id="GO:0005783">
    <property type="term" value="C:endoplasmic reticulum"/>
    <property type="evidence" value="ECO:0007669"/>
    <property type="project" value="TreeGrafter"/>
</dbReference>
<dbReference type="AlphaFoldDB" id="A0A1Y1ZTR8"/>
<dbReference type="Gene3D" id="3.40.50.720">
    <property type="entry name" value="NAD(P)-binding Rossmann-like Domain"/>
    <property type="match status" value="1"/>
</dbReference>
<dbReference type="STRING" id="1231657.A0A1Y1ZTR8"/>
<dbReference type="Proteomes" id="UP000193144">
    <property type="component" value="Unassembled WGS sequence"/>
</dbReference>
<dbReference type="OrthoDB" id="2102561at2759"/>
<dbReference type="PROSITE" id="PS00061">
    <property type="entry name" value="ADH_SHORT"/>
    <property type="match status" value="1"/>
</dbReference>
<comment type="similarity">
    <text evidence="1 4">Belongs to the short-chain dehydrogenases/reductases (SDR) family.</text>
</comment>
<evidence type="ECO:0000313" key="7">
    <source>
        <dbReference type="Proteomes" id="UP000193144"/>
    </source>
</evidence>
<dbReference type="CDD" id="cd05374">
    <property type="entry name" value="17beta-HSD-like_SDR_c"/>
    <property type="match status" value="1"/>
</dbReference>
<dbReference type="GO" id="GO:0006654">
    <property type="term" value="P:phosphatidic acid biosynthetic process"/>
    <property type="evidence" value="ECO:0007669"/>
    <property type="project" value="TreeGrafter"/>
</dbReference>
<dbReference type="GO" id="GO:0019433">
    <property type="term" value="P:triglyceride catabolic process"/>
    <property type="evidence" value="ECO:0007669"/>
    <property type="project" value="TreeGrafter"/>
</dbReference>
<gene>
    <name evidence="6" type="ORF">BCR34DRAFT_561784</name>
</gene>
<dbReference type="Pfam" id="PF00106">
    <property type="entry name" value="adh_short"/>
    <property type="match status" value="1"/>
</dbReference>
<dbReference type="PRINTS" id="PR00081">
    <property type="entry name" value="GDHRDH"/>
</dbReference>
<keyword evidence="5" id="KW-0812">Transmembrane</keyword>
<name>A0A1Y1ZTR8_9PLEO</name>
<evidence type="ECO:0000256" key="4">
    <source>
        <dbReference type="RuleBase" id="RU000363"/>
    </source>
</evidence>
<keyword evidence="5" id="KW-0472">Membrane</keyword>